<evidence type="ECO:0000256" key="7">
    <source>
        <dbReference type="SAM" id="MobiDB-lite"/>
    </source>
</evidence>
<dbReference type="GeneID" id="25263712"/>
<organism evidence="9 10">
    <name type="scientific">Tilletiaria anomala (strain ATCC 24038 / CBS 436.72 / UBC 951)</name>
    <dbReference type="NCBI Taxonomy" id="1037660"/>
    <lineage>
        <taxon>Eukaryota</taxon>
        <taxon>Fungi</taxon>
        <taxon>Dikarya</taxon>
        <taxon>Basidiomycota</taxon>
        <taxon>Ustilaginomycotina</taxon>
        <taxon>Exobasidiomycetes</taxon>
        <taxon>Georgefischeriales</taxon>
        <taxon>Tilletiariaceae</taxon>
        <taxon>Tilletiaria</taxon>
    </lineage>
</organism>
<protein>
    <recommendedName>
        <fullName evidence="8">TEA domain-containing protein</fullName>
    </recommendedName>
</protein>
<proteinExistence type="inferred from homology"/>
<evidence type="ECO:0000256" key="4">
    <source>
        <dbReference type="ARBA" id="ARBA00023163"/>
    </source>
</evidence>
<dbReference type="GO" id="GO:0000981">
    <property type="term" value="F:DNA-binding transcription factor activity, RNA polymerase II-specific"/>
    <property type="evidence" value="ECO:0007669"/>
    <property type="project" value="TreeGrafter"/>
</dbReference>
<dbReference type="STRING" id="1037660.A0A066WG12"/>
<feature type="compositionally biased region" description="Low complexity" evidence="7">
    <location>
        <begin position="828"/>
        <end position="840"/>
    </location>
</feature>
<evidence type="ECO:0000259" key="8">
    <source>
        <dbReference type="PROSITE" id="PS51088"/>
    </source>
</evidence>
<accession>A0A066WG12</accession>
<dbReference type="PANTHER" id="PTHR11834">
    <property type="entry name" value="TRANSCRIPTIONAL ENHANCER FACTOR TEF RELATED"/>
    <property type="match status" value="1"/>
</dbReference>
<dbReference type="InterPro" id="IPR038096">
    <property type="entry name" value="TEA/ATTS_sf"/>
</dbReference>
<keyword evidence="4" id="KW-0804">Transcription</keyword>
<dbReference type="InParanoid" id="A0A066WG12"/>
<evidence type="ECO:0000313" key="9">
    <source>
        <dbReference type="EMBL" id="KDN52731.1"/>
    </source>
</evidence>
<dbReference type="InterPro" id="IPR050937">
    <property type="entry name" value="TEC1_TEAD_TF"/>
</dbReference>
<dbReference type="GO" id="GO:0005667">
    <property type="term" value="C:transcription regulator complex"/>
    <property type="evidence" value="ECO:0007669"/>
    <property type="project" value="TreeGrafter"/>
</dbReference>
<keyword evidence="10" id="KW-1185">Reference proteome</keyword>
<feature type="DNA-binding region" description="TEA" evidence="6">
    <location>
        <begin position="516"/>
        <end position="590"/>
    </location>
</feature>
<feature type="domain" description="TEA" evidence="8">
    <location>
        <begin position="516"/>
        <end position="590"/>
    </location>
</feature>
<keyword evidence="5" id="KW-0539">Nucleus</keyword>
<comment type="caution">
    <text evidence="9">The sequence shown here is derived from an EMBL/GenBank/DDBJ whole genome shotgun (WGS) entry which is preliminary data.</text>
</comment>
<dbReference type="EMBL" id="JMSN01000007">
    <property type="protein sequence ID" value="KDN52731.1"/>
    <property type="molecule type" value="Genomic_DNA"/>
</dbReference>
<feature type="compositionally biased region" description="Low complexity" evidence="7">
    <location>
        <begin position="198"/>
        <end position="211"/>
    </location>
</feature>
<feature type="compositionally biased region" description="Low complexity" evidence="7">
    <location>
        <begin position="307"/>
        <end position="320"/>
    </location>
</feature>
<feature type="region of interest" description="Disordered" evidence="7">
    <location>
        <begin position="356"/>
        <end position="403"/>
    </location>
</feature>
<feature type="compositionally biased region" description="Low complexity" evidence="7">
    <location>
        <begin position="479"/>
        <end position="500"/>
    </location>
</feature>
<dbReference type="PROSITE" id="PS00554">
    <property type="entry name" value="TEA_1"/>
    <property type="match status" value="1"/>
</dbReference>
<evidence type="ECO:0000256" key="1">
    <source>
        <dbReference type="ARBA" id="ARBA00004123"/>
    </source>
</evidence>
<gene>
    <name evidence="9" type="ORF">K437DRAFT_253927</name>
</gene>
<evidence type="ECO:0000256" key="6">
    <source>
        <dbReference type="PROSITE-ProRule" id="PRU00505"/>
    </source>
</evidence>
<comment type="similarity">
    <text evidence="2">Belongs to the TEC1 family.</text>
</comment>
<dbReference type="GO" id="GO:0000978">
    <property type="term" value="F:RNA polymerase II cis-regulatory region sequence-specific DNA binding"/>
    <property type="evidence" value="ECO:0007669"/>
    <property type="project" value="TreeGrafter"/>
</dbReference>
<dbReference type="Gene3D" id="6.10.20.40">
    <property type="entry name" value="TEA/ATTS domain"/>
    <property type="match status" value="1"/>
</dbReference>
<feature type="region of interest" description="Disordered" evidence="7">
    <location>
        <begin position="441"/>
        <end position="501"/>
    </location>
</feature>
<feature type="compositionally biased region" description="Low complexity" evidence="7">
    <location>
        <begin position="18"/>
        <end position="34"/>
    </location>
</feature>
<feature type="compositionally biased region" description="Acidic residues" evidence="7">
    <location>
        <begin position="388"/>
        <end position="398"/>
    </location>
</feature>
<dbReference type="SMART" id="SM00426">
    <property type="entry name" value="TEA"/>
    <property type="match status" value="1"/>
</dbReference>
<evidence type="ECO:0000256" key="3">
    <source>
        <dbReference type="ARBA" id="ARBA00023015"/>
    </source>
</evidence>
<feature type="compositionally biased region" description="Low complexity" evidence="7">
    <location>
        <begin position="1044"/>
        <end position="1056"/>
    </location>
</feature>
<evidence type="ECO:0000256" key="5">
    <source>
        <dbReference type="ARBA" id="ARBA00023242"/>
    </source>
</evidence>
<dbReference type="HOGENOM" id="CLU_003699_0_0_1"/>
<evidence type="ECO:0000313" key="10">
    <source>
        <dbReference type="Proteomes" id="UP000027361"/>
    </source>
</evidence>
<dbReference type="PANTHER" id="PTHR11834:SF0">
    <property type="entry name" value="PROTEIN SCALLOPED"/>
    <property type="match status" value="1"/>
</dbReference>
<feature type="region of interest" description="Disordered" evidence="7">
    <location>
        <begin position="1"/>
        <end position="44"/>
    </location>
</feature>
<dbReference type="PRINTS" id="PR00065">
    <property type="entry name" value="TEADOMAIN"/>
</dbReference>
<comment type="subcellular location">
    <subcellularLocation>
        <location evidence="1">Nucleus</location>
    </subcellularLocation>
</comment>
<evidence type="ECO:0000256" key="2">
    <source>
        <dbReference type="ARBA" id="ARBA00008421"/>
    </source>
</evidence>
<feature type="compositionally biased region" description="Polar residues" evidence="7">
    <location>
        <begin position="1"/>
        <end position="17"/>
    </location>
</feature>
<dbReference type="GO" id="GO:0005634">
    <property type="term" value="C:nucleus"/>
    <property type="evidence" value="ECO:0007669"/>
    <property type="project" value="UniProtKB-SubCell"/>
</dbReference>
<keyword evidence="3" id="KW-0805">Transcription regulation</keyword>
<sequence>MDTLLSSPNAVRNNLFPSPTSSESTSSSSTGTSSHLCTPDNGTHTLPSGNLSNLAKDDLFLPASISTASAAFASFTASGGDADDASSWIFASHPPTERPKSASACDASSLAAALDFPSAMSNSMGCNNGMTSSAVSLGKRLGHTRNGSDGRRHSLQPLMPTQMQSSASNLAGDNGAFTLTTRGGGADGSNRKASEDIPLLGSSPGFLLSPPRLTVSLSPNVGHRASGGQQAQRQSQQLDYSSLNGTPSQDDGKRRRMSFQPDQASAHSNGPVESGELTLEQLLQQTPPNQNIWKQMQQRQLMNSVEAASGGSSCSSRGAGTYSELSGHRENSINDTPSTTIMSSGGVSFGLQRSFNNTSIDGGNGTLGDRLKKSGKNRSVGSSANGDVAEDGDDDNEDSAAKAARTANRRLSFSGALNSGLLSGFNAGELLMVARSASDGDILKPSSQPQLHIQPEPHKQDSKQNQQQKDSPRSGSPFITIVPRPPTTTISIPTSVSASANVSKAEEVEKSAKAPTNTAADVWPDDVEVAFWEALRMIPKLGRRKVLVHGKPCGRNELIADYIERKTGKSRTRKQVSSHIQVLKNVKKDDPEFQQLIAEPKTEEDFYIPAGGMMYAQMLASYGYGGLTGLTAYDGIASGGLLSPYSPHDVNGSGNLPGISTPVSATGSMTNAFGNLELLPPFDKGTKQTPCSILPASFSIWVHCSDSEDKHVYSSLDTNGATSGNNNTTITSRMPMDAIRLGHIRYPKLAEMYQRLPCQFLYIHVPLSVPRADVFLPQFDQFSTQLSLTSLQEYRLTSVTTVYSHGKRVLSLVEPLEAPRRIAGLKNNGGSSSASSNNTGTSGGDDAKRHNFCHQAPFATDFWADFLSRSHPVNVYNKRNPSPSFGKEPSERAALGMAVAGVTIIQEFVIASEDKARSSREAVFHGEDDQHVSPGSAVGDVVLVIAWDLECVESLGTKAGTPQVSILMGSARPSPTASVCSLSPSPFAATKALPFEASSERANNVRRDNDATAAAAAQSIAMKLNVPQVVYTESSPRSDEASRLLRTSSTNSSSLLQNVTTQGALASSTGMMATNSAPGNLHLLAANAMPAQQQQYHQQQQQLHRSKQLGVEAHAHLYSPAPLGIQGLETKSAAEVGMPTLLRKRGMSINKPNLVVTIPPTPLHLQQGRHQDIDLTGHASASLGPSTGSTDFSVGAWGMMQQRAMRTPITPFPQVVQTPLEPPPMPVEEDAKAQRERLARAWAAQGFDLTSPVVFDFAVQAHGAQQHPQQPTNSQGQAYTSYPLTASQSMPTFQSSGMDAGLPTSNSLQLNLSGGGGDGMMQTQSGQFMGQIGEAPSDEYIERLLATFSYSGNLPQ</sequence>
<feature type="compositionally biased region" description="Polar residues" evidence="7">
    <location>
        <begin position="238"/>
        <end position="249"/>
    </location>
</feature>
<name>A0A066WG12_TILAU</name>
<dbReference type="Proteomes" id="UP000027361">
    <property type="component" value="Unassembled WGS sequence"/>
</dbReference>
<dbReference type="InterPro" id="IPR000818">
    <property type="entry name" value="TEA/ATTS_dom"/>
</dbReference>
<feature type="compositionally biased region" description="Low complexity" evidence="7">
    <location>
        <begin position="224"/>
        <end position="237"/>
    </location>
</feature>
<feature type="region of interest" description="Disordered" evidence="7">
    <location>
        <begin position="1031"/>
        <end position="1058"/>
    </location>
</feature>
<dbReference type="OrthoDB" id="10006572at2759"/>
<dbReference type="RefSeq" id="XP_013245570.1">
    <property type="nucleotide sequence ID" value="XM_013390116.1"/>
</dbReference>
<dbReference type="Pfam" id="PF01285">
    <property type="entry name" value="TEA"/>
    <property type="match status" value="1"/>
</dbReference>
<feature type="region of interest" description="Disordered" evidence="7">
    <location>
        <begin position="823"/>
        <end position="848"/>
    </location>
</feature>
<dbReference type="PROSITE" id="PS51088">
    <property type="entry name" value="TEA_2"/>
    <property type="match status" value="1"/>
</dbReference>
<feature type="region of interest" description="Disordered" evidence="7">
    <location>
        <begin position="173"/>
        <end position="272"/>
    </location>
</feature>
<reference evidence="9 10" key="1">
    <citation type="submission" date="2014-05" db="EMBL/GenBank/DDBJ databases">
        <title>Draft genome sequence of a rare smut relative, Tilletiaria anomala UBC 951.</title>
        <authorList>
            <consortium name="DOE Joint Genome Institute"/>
            <person name="Toome M."/>
            <person name="Kuo A."/>
            <person name="Henrissat B."/>
            <person name="Lipzen A."/>
            <person name="Tritt A."/>
            <person name="Yoshinaga Y."/>
            <person name="Zane M."/>
            <person name="Barry K."/>
            <person name="Grigoriev I.V."/>
            <person name="Spatafora J.W."/>
            <person name="Aimea M.C."/>
        </authorList>
    </citation>
    <scope>NUCLEOTIDE SEQUENCE [LARGE SCALE GENOMIC DNA]</scope>
    <source>
        <strain evidence="9 10">UBC 951</strain>
    </source>
</reference>
<feature type="region of interest" description="Disordered" evidence="7">
    <location>
        <begin position="307"/>
        <end position="340"/>
    </location>
</feature>